<sequence>MNLLHLEKKGLRGLSISESFKQGDVKSKLAGVVMRRDFVIDGFVFGTCTVEGDDATKSILEMYEKLERSDINFILISGLIIAMYNVVDVSQIYKKTRLPVIGVTYEKSSGIQDAIRHHFPNSSQSKIAQYEKLGQRHTITLHSGYDLHIRTEGCTVKDAKTILDNFTLQGAIPEPLRVAHLLAKSV</sequence>
<accession>A0A2H1EHB1</accession>
<protein>
    <recommendedName>
        <fullName evidence="1">UPF0215 protein NSIN_30068</fullName>
    </recommendedName>
</protein>
<dbReference type="RefSeq" id="WP_101010589.1">
    <property type="nucleotide sequence ID" value="NZ_FRFC01000004.1"/>
</dbReference>
<dbReference type="Pfam" id="PF01949">
    <property type="entry name" value="Endo_dU"/>
    <property type="match status" value="1"/>
</dbReference>
<organism evidence="2 3">
    <name type="scientific">Nitrosotalea sinensis</name>
    <dbReference type="NCBI Taxonomy" id="1499975"/>
    <lineage>
        <taxon>Archaea</taxon>
        <taxon>Nitrososphaerota</taxon>
        <taxon>Nitrososphaeria</taxon>
        <taxon>Nitrosotaleales</taxon>
        <taxon>Nitrosotaleaceae</taxon>
        <taxon>Nitrosotalea</taxon>
    </lineage>
</organism>
<keyword evidence="3" id="KW-1185">Reference proteome</keyword>
<proteinExistence type="inferred from homology"/>
<comment type="similarity">
    <text evidence="1">Belongs to the UPF0215 family.</text>
</comment>
<dbReference type="Proteomes" id="UP000232412">
    <property type="component" value="Unassembled WGS sequence"/>
</dbReference>
<dbReference type="PANTHER" id="PTHR39518:SF2">
    <property type="entry name" value="UPF0215 PROTEIN MJ1150"/>
    <property type="match status" value="1"/>
</dbReference>
<dbReference type="PANTHER" id="PTHR39518">
    <property type="entry name" value="UPF0215 PROTEIN MJ1150"/>
    <property type="match status" value="1"/>
</dbReference>
<name>A0A2H1EHB1_9ARCH</name>
<dbReference type="PIRSF" id="PIRSF006380">
    <property type="entry name" value="UCP006380"/>
    <property type="match status" value="1"/>
</dbReference>
<reference evidence="3" key="1">
    <citation type="submission" date="2016-12" db="EMBL/GenBank/DDBJ databases">
        <authorList>
            <person name="Herbold C."/>
        </authorList>
    </citation>
    <scope>NUCLEOTIDE SEQUENCE [LARGE SCALE GENOMIC DNA]</scope>
</reference>
<dbReference type="OrthoDB" id="15207at2157"/>
<dbReference type="HAMAP" id="MF_00582">
    <property type="entry name" value="UPF0215"/>
    <property type="match status" value="1"/>
</dbReference>
<evidence type="ECO:0000313" key="2">
    <source>
        <dbReference type="EMBL" id="SHO46326.1"/>
    </source>
</evidence>
<dbReference type="InterPro" id="IPR002802">
    <property type="entry name" value="Endo_dU"/>
</dbReference>
<dbReference type="EMBL" id="FRFC01000004">
    <property type="protein sequence ID" value="SHO46326.1"/>
    <property type="molecule type" value="Genomic_DNA"/>
</dbReference>
<dbReference type="AlphaFoldDB" id="A0A2H1EHB1"/>
<gene>
    <name evidence="2" type="ORF">NSIN_30068</name>
</gene>
<evidence type="ECO:0000256" key="1">
    <source>
        <dbReference type="HAMAP-Rule" id="MF_00582"/>
    </source>
</evidence>
<dbReference type="Gene3D" id="3.30.2170.10">
    <property type="entry name" value="archaeoglobus fulgidus dsm 4304 superfamily"/>
    <property type="match status" value="1"/>
</dbReference>
<evidence type="ECO:0000313" key="3">
    <source>
        <dbReference type="Proteomes" id="UP000232412"/>
    </source>
</evidence>